<sequence>MPIKCASYFMSKHPNMSTGLLLRPYQAHLPIELFSFILQEQLPRFHTQQVRDNMNKHQSCCTGHNCRRNLCYGHDQSDRLGVCGESPQVYQMCRTT</sequence>
<name>A0A0A9I0W7_ARUDO</name>
<reference evidence="1" key="2">
    <citation type="journal article" date="2015" name="Data Brief">
        <title>Shoot transcriptome of the giant reed, Arundo donax.</title>
        <authorList>
            <person name="Barrero R.A."/>
            <person name="Guerrero F.D."/>
            <person name="Moolhuijzen P."/>
            <person name="Goolsby J.A."/>
            <person name="Tidwell J."/>
            <person name="Bellgard S.E."/>
            <person name="Bellgard M.I."/>
        </authorList>
    </citation>
    <scope>NUCLEOTIDE SEQUENCE</scope>
    <source>
        <tissue evidence="1">Shoot tissue taken approximately 20 cm above the soil surface</tissue>
    </source>
</reference>
<dbReference type="EMBL" id="GBRH01159073">
    <property type="protein sequence ID" value="JAE38823.1"/>
    <property type="molecule type" value="Transcribed_RNA"/>
</dbReference>
<accession>A0A0A9I0W7</accession>
<proteinExistence type="predicted"/>
<protein>
    <submittedName>
        <fullName evidence="1">Uncharacterized protein</fullName>
    </submittedName>
</protein>
<organism evidence="1">
    <name type="scientific">Arundo donax</name>
    <name type="common">Giant reed</name>
    <name type="synonym">Donax arundinaceus</name>
    <dbReference type="NCBI Taxonomy" id="35708"/>
    <lineage>
        <taxon>Eukaryota</taxon>
        <taxon>Viridiplantae</taxon>
        <taxon>Streptophyta</taxon>
        <taxon>Embryophyta</taxon>
        <taxon>Tracheophyta</taxon>
        <taxon>Spermatophyta</taxon>
        <taxon>Magnoliopsida</taxon>
        <taxon>Liliopsida</taxon>
        <taxon>Poales</taxon>
        <taxon>Poaceae</taxon>
        <taxon>PACMAD clade</taxon>
        <taxon>Arundinoideae</taxon>
        <taxon>Arundineae</taxon>
        <taxon>Arundo</taxon>
    </lineage>
</organism>
<dbReference type="AlphaFoldDB" id="A0A0A9I0W7"/>
<reference evidence="1" key="1">
    <citation type="submission" date="2014-09" db="EMBL/GenBank/DDBJ databases">
        <authorList>
            <person name="Magalhaes I.L.F."/>
            <person name="Oliveira U."/>
            <person name="Santos F.R."/>
            <person name="Vidigal T.H.D.A."/>
            <person name="Brescovit A.D."/>
            <person name="Santos A.J."/>
        </authorList>
    </citation>
    <scope>NUCLEOTIDE SEQUENCE</scope>
    <source>
        <tissue evidence="1">Shoot tissue taken approximately 20 cm above the soil surface</tissue>
    </source>
</reference>
<evidence type="ECO:0000313" key="1">
    <source>
        <dbReference type="EMBL" id="JAE38823.1"/>
    </source>
</evidence>